<sequence>DAVKRLEAIASLEDLGAGFTLATHDLEIRGAGELLGDEQSGQIQSVGFTLFMEMLEQAVDALKEGKEPSLDDLLKEQTEVELRMPALLPDDFMPDINTRLSMYKRIASAKDQTELDEIRVELIDRFGLLPEATKNLLALNQIKLKAAKIGIRKIEAGEKGGYFEFSQDANINPAILVNLLQTQPQYYRMEGPTKLKIFLTDSDRQKRIKFVNDLVDQLSQAA</sequence>
<dbReference type="SUPFAM" id="SSF52540">
    <property type="entry name" value="P-loop containing nucleoside triphosphate hydrolases"/>
    <property type="match status" value="1"/>
</dbReference>
<gene>
    <name evidence="2" type="ORF">HWA77_07875</name>
</gene>
<dbReference type="InterPro" id="IPR005118">
    <property type="entry name" value="TRCF_C"/>
</dbReference>
<dbReference type="SMART" id="SM00982">
    <property type="entry name" value="TRCF"/>
    <property type="match status" value="1"/>
</dbReference>
<dbReference type="InterPro" id="IPR037235">
    <property type="entry name" value="TRCF-like_C_D7"/>
</dbReference>
<evidence type="ECO:0000259" key="1">
    <source>
        <dbReference type="SMART" id="SM00982"/>
    </source>
</evidence>
<feature type="domain" description="Transcription-repair-coupling factor C-terminal" evidence="1">
    <location>
        <begin position="81"/>
        <end position="181"/>
    </location>
</feature>
<dbReference type="AlphaFoldDB" id="A0A850QXS4"/>
<dbReference type="EMBL" id="JABXOR010000498">
    <property type="protein sequence ID" value="NVP00129.1"/>
    <property type="molecule type" value="Genomic_DNA"/>
</dbReference>
<feature type="non-terminal residue" evidence="2">
    <location>
        <position position="1"/>
    </location>
</feature>
<dbReference type="Pfam" id="PF03461">
    <property type="entry name" value="TRCF"/>
    <property type="match status" value="1"/>
</dbReference>
<comment type="caution">
    <text evidence="2">The sequence shown here is derived from an EMBL/GenBank/DDBJ whole genome shotgun (WGS) entry which is preliminary data.</text>
</comment>
<name>A0A850QXS4_PHODD</name>
<dbReference type="Gene3D" id="3.40.50.300">
    <property type="entry name" value="P-loop containing nucleotide triphosphate hydrolases"/>
    <property type="match status" value="1"/>
</dbReference>
<dbReference type="Gene3D" id="3.90.1150.50">
    <property type="entry name" value="Transcription-repair-coupling factor, D7 domain"/>
    <property type="match status" value="1"/>
</dbReference>
<reference evidence="2 3" key="1">
    <citation type="submission" date="2020-06" db="EMBL/GenBank/DDBJ databases">
        <title>Photobacterium damselae subsp. damselae comparative genomics.</title>
        <authorList>
            <person name="Osorio C.R."/>
        </authorList>
    </citation>
    <scope>NUCLEOTIDE SEQUENCE [LARGE SCALE GENOMIC DNA]</scope>
    <source>
        <strain evidence="2 3">TW250/03</strain>
    </source>
</reference>
<proteinExistence type="predicted"/>
<evidence type="ECO:0000313" key="2">
    <source>
        <dbReference type="EMBL" id="NVP00129.1"/>
    </source>
</evidence>
<protein>
    <submittedName>
        <fullName evidence="2">Transcription-repair coupling factor</fullName>
    </submittedName>
</protein>
<dbReference type="Proteomes" id="UP000533429">
    <property type="component" value="Unassembled WGS sequence"/>
</dbReference>
<accession>A0A850QXS4</accession>
<dbReference type="SUPFAM" id="SSF143517">
    <property type="entry name" value="TRCF domain-like"/>
    <property type="match status" value="1"/>
</dbReference>
<evidence type="ECO:0000313" key="3">
    <source>
        <dbReference type="Proteomes" id="UP000533429"/>
    </source>
</evidence>
<organism evidence="2 3">
    <name type="scientific">Photobacterium damselae subsp. damselae</name>
    <name type="common">Listonella damsela</name>
    <dbReference type="NCBI Taxonomy" id="85581"/>
    <lineage>
        <taxon>Bacteria</taxon>
        <taxon>Pseudomonadati</taxon>
        <taxon>Pseudomonadota</taxon>
        <taxon>Gammaproteobacteria</taxon>
        <taxon>Vibrionales</taxon>
        <taxon>Vibrionaceae</taxon>
        <taxon>Photobacterium</taxon>
    </lineage>
</organism>
<dbReference type="GO" id="GO:0006281">
    <property type="term" value="P:DNA repair"/>
    <property type="evidence" value="ECO:0007669"/>
    <property type="project" value="InterPro"/>
</dbReference>
<dbReference type="InterPro" id="IPR027417">
    <property type="entry name" value="P-loop_NTPase"/>
</dbReference>